<evidence type="ECO:0000256" key="2">
    <source>
        <dbReference type="PROSITE-ProRule" id="PRU00035"/>
    </source>
</evidence>
<protein>
    <recommendedName>
        <fullName evidence="4">Bromo domain-containing protein</fullName>
    </recommendedName>
</protein>
<dbReference type="SUPFAM" id="SSF47370">
    <property type="entry name" value="Bromodomain"/>
    <property type="match status" value="1"/>
</dbReference>
<reference evidence="5 6" key="1">
    <citation type="submission" date="2024-11" db="EMBL/GenBank/DDBJ databases">
        <title>A near-complete genome assembly of Cinchona calisaya.</title>
        <authorList>
            <person name="Lian D.C."/>
            <person name="Zhao X.W."/>
            <person name="Wei L."/>
        </authorList>
    </citation>
    <scope>NUCLEOTIDE SEQUENCE [LARGE SCALE GENOMIC DNA]</scope>
    <source>
        <tissue evidence="5">Nenye</tissue>
    </source>
</reference>
<dbReference type="InterPro" id="IPR051831">
    <property type="entry name" value="Bromodomain_contain_prot"/>
</dbReference>
<evidence type="ECO:0000259" key="4">
    <source>
        <dbReference type="PROSITE" id="PS50014"/>
    </source>
</evidence>
<keyword evidence="1 2" id="KW-0103">Bromodomain</keyword>
<sequence length="378" mass="42911">MVKIWTEGMEGISESTILEVEAIRTSLIMAYASGWNKMEIKSPNKELIAKLKNRVVEAQMQETPSIHPMWAPRLYANASRINKKKRRRRRNSNAGCGEDSTVTSPPKRHRLITNSHAVAPQIQQGGHGHGDDNTSNCGKPSVMPEKHTLQLIIDILQRRDAYEIFAEPVDPNEVEDYYQIIKEPMDFGTMRAKLHEGMYQNLEQFKHDVFLITRNAMHFNSSATIYFRQARAIHELAKRVFHVLETDPENFQVEFSGTRRRSSRRAQSEASRIATDVTPSSVATNVYLQGTPSSVGASIFGKSSRGNSWLATTALHTNKKNYGFISGARAGQRFNYVEGDRRFTYRPQNYPFGCDNNLVGSKRVDSNPLILIWDQVHI</sequence>
<dbReference type="AlphaFoldDB" id="A0ABD3AK82"/>
<proteinExistence type="predicted"/>
<feature type="domain" description="Bromo" evidence="4">
    <location>
        <begin position="157"/>
        <end position="227"/>
    </location>
</feature>
<gene>
    <name evidence="5" type="ORF">ACH5RR_005101</name>
</gene>
<dbReference type="PRINTS" id="PR00503">
    <property type="entry name" value="BROMODOMAIN"/>
</dbReference>
<dbReference type="Gene3D" id="1.20.920.10">
    <property type="entry name" value="Bromodomain-like"/>
    <property type="match status" value="1"/>
</dbReference>
<dbReference type="SMART" id="SM00297">
    <property type="entry name" value="BROMO"/>
    <property type="match status" value="1"/>
</dbReference>
<name>A0ABD3AK82_9GENT</name>
<feature type="compositionally biased region" description="Basic residues" evidence="3">
    <location>
        <begin position="81"/>
        <end position="91"/>
    </location>
</feature>
<dbReference type="InterPro" id="IPR001487">
    <property type="entry name" value="Bromodomain"/>
</dbReference>
<evidence type="ECO:0000313" key="6">
    <source>
        <dbReference type="Proteomes" id="UP001630127"/>
    </source>
</evidence>
<dbReference type="Proteomes" id="UP001630127">
    <property type="component" value="Unassembled WGS sequence"/>
</dbReference>
<dbReference type="EMBL" id="JBJUIK010000003">
    <property type="protein sequence ID" value="KAL3531580.1"/>
    <property type="molecule type" value="Genomic_DNA"/>
</dbReference>
<dbReference type="PANTHER" id="PTHR22881:SF26">
    <property type="entry name" value="BROMODOMAIN CONTAINING PROTEIN, EXPRESSED"/>
    <property type="match status" value="1"/>
</dbReference>
<keyword evidence="6" id="KW-1185">Reference proteome</keyword>
<evidence type="ECO:0000313" key="5">
    <source>
        <dbReference type="EMBL" id="KAL3531580.1"/>
    </source>
</evidence>
<comment type="caution">
    <text evidence="5">The sequence shown here is derived from an EMBL/GenBank/DDBJ whole genome shotgun (WGS) entry which is preliminary data.</text>
</comment>
<dbReference type="Pfam" id="PF00439">
    <property type="entry name" value="Bromodomain"/>
    <property type="match status" value="1"/>
</dbReference>
<feature type="region of interest" description="Disordered" evidence="3">
    <location>
        <begin position="122"/>
        <end position="142"/>
    </location>
</feature>
<dbReference type="CDD" id="cd04369">
    <property type="entry name" value="Bromodomain"/>
    <property type="match status" value="1"/>
</dbReference>
<accession>A0ABD3AK82</accession>
<evidence type="ECO:0000256" key="1">
    <source>
        <dbReference type="ARBA" id="ARBA00023117"/>
    </source>
</evidence>
<feature type="region of interest" description="Disordered" evidence="3">
    <location>
        <begin position="80"/>
        <end position="107"/>
    </location>
</feature>
<evidence type="ECO:0000256" key="3">
    <source>
        <dbReference type="SAM" id="MobiDB-lite"/>
    </source>
</evidence>
<organism evidence="5 6">
    <name type="scientific">Cinchona calisaya</name>
    <dbReference type="NCBI Taxonomy" id="153742"/>
    <lineage>
        <taxon>Eukaryota</taxon>
        <taxon>Viridiplantae</taxon>
        <taxon>Streptophyta</taxon>
        <taxon>Embryophyta</taxon>
        <taxon>Tracheophyta</taxon>
        <taxon>Spermatophyta</taxon>
        <taxon>Magnoliopsida</taxon>
        <taxon>eudicotyledons</taxon>
        <taxon>Gunneridae</taxon>
        <taxon>Pentapetalae</taxon>
        <taxon>asterids</taxon>
        <taxon>lamiids</taxon>
        <taxon>Gentianales</taxon>
        <taxon>Rubiaceae</taxon>
        <taxon>Cinchonoideae</taxon>
        <taxon>Cinchoneae</taxon>
        <taxon>Cinchona</taxon>
    </lineage>
</organism>
<dbReference type="PROSITE" id="PS50014">
    <property type="entry name" value="BROMODOMAIN_2"/>
    <property type="match status" value="1"/>
</dbReference>
<dbReference type="PANTHER" id="PTHR22881">
    <property type="entry name" value="BROMODOMAIN CONTAINING PROTEIN"/>
    <property type="match status" value="1"/>
</dbReference>
<dbReference type="InterPro" id="IPR036427">
    <property type="entry name" value="Bromodomain-like_sf"/>
</dbReference>